<dbReference type="InterPro" id="IPR011701">
    <property type="entry name" value="MFS"/>
</dbReference>
<keyword evidence="13" id="KW-1185">Reference proteome</keyword>
<evidence type="ECO:0000256" key="7">
    <source>
        <dbReference type="ARBA" id="ARBA00022989"/>
    </source>
</evidence>
<dbReference type="PANTHER" id="PTHR43528">
    <property type="entry name" value="ALPHA-KETOGLUTARATE PERMEASE"/>
    <property type="match status" value="1"/>
</dbReference>
<dbReference type="FunFam" id="1.20.1250.20:FF:000001">
    <property type="entry name" value="Dicarboxylate MFS transporter"/>
    <property type="match status" value="1"/>
</dbReference>
<dbReference type="GO" id="GO:0015293">
    <property type="term" value="F:symporter activity"/>
    <property type="evidence" value="ECO:0007669"/>
    <property type="project" value="UniProtKB-KW"/>
</dbReference>
<dbReference type="Pfam" id="PF07690">
    <property type="entry name" value="MFS_1"/>
    <property type="match status" value="1"/>
</dbReference>
<reference evidence="12 13" key="1">
    <citation type="submission" date="2017-05" db="EMBL/GenBank/DDBJ databases">
        <title>Complete and WGS of Bordetella genogroups.</title>
        <authorList>
            <person name="Spilker T."/>
            <person name="LiPuma J."/>
        </authorList>
    </citation>
    <scope>NUCLEOTIDE SEQUENCE [LARGE SCALE GENOMIC DNA]</scope>
    <source>
        <strain evidence="12 13">AU10456</strain>
    </source>
</reference>
<feature type="transmembrane region" description="Helical" evidence="10">
    <location>
        <begin position="86"/>
        <end position="109"/>
    </location>
</feature>
<organism evidence="12 13">
    <name type="scientific">Bordetella genomosp. 5</name>
    <dbReference type="NCBI Taxonomy" id="1395608"/>
    <lineage>
        <taxon>Bacteria</taxon>
        <taxon>Pseudomonadati</taxon>
        <taxon>Pseudomonadota</taxon>
        <taxon>Betaproteobacteria</taxon>
        <taxon>Burkholderiales</taxon>
        <taxon>Alcaligenaceae</taxon>
        <taxon>Bordetella</taxon>
    </lineage>
</organism>
<evidence type="ECO:0000256" key="4">
    <source>
        <dbReference type="ARBA" id="ARBA00022475"/>
    </source>
</evidence>
<dbReference type="InterPro" id="IPR036259">
    <property type="entry name" value="MFS_trans_sf"/>
</dbReference>
<evidence type="ECO:0000259" key="11">
    <source>
        <dbReference type="PROSITE" id="PS50850"/>
    </source>
</evidence>
<evidence type="ECO:0000256" key="1">
    <source>
        <dbReference type="ARBA" id="ARBA00004651"/>
    </source>
</evidence>
<comment type="similarity">
    <text evidence="2">Belongs to the major facilitator superfamily. Metabolite:H+ Symporter (MHS) family (TC 2.A.1.6) family.</text>
</comment>
<dbReference type="AlphaFoldDB" id="A0A261THH6"/>
<dbReference type="Gene3D" id="1.20.1250.20">
    <property type="entry name" value="MFS general substrate transporter like domains"/>
    <property type="match status" value="2"/>
</dbReference>
<protein>
    <recommendedName>
        <fullName evidence="11">Major facilitator superfamily (MFS) profile domain-containing protein</fullName>
    </recommendedName>
</protein>
<keyword evidence="4" id="KW-1003">Cell membrane</keyword>
<feature type="transmembrane region" description="Helical" evidence="10">
    <location>
        <begin position="221"/>
        <end position="240"/>
    </location>
</feature>
<feature type="domain" description="Major facilitator superfamily (MFS) profile" evidence="11">
    <location>
        <begin position="49"/>
        <end position="459"/>
    </location>
</feature>
<dbReference type="GO" id="GO:0005886">
    <property type="term" value="C:plasma membrane"/>
    <property type="evidence" value="ECO:0007669"/>
    <property type="project" value="UniProtKB-SubCell"/>
</dbReference>
<dbReference type="PROSITE" id="PS00217">
    <property type="entry name" value="SUGAR_TRANSPORT_2"/>
    <property type="match status" value="1"/>
</dbReference>
<name>A0A261THH6_9BORD</name>
<feature type="transmembrane region" description="Helical" evidence="10">
    <location>
        <begin position="49"/>
        <end position="74"/>
    </location>
</feature>
<feature type="region of interest" description="Disordered" evidence="9">
    <location>
        <begin position="16"/>
        <end position="41"/>
    </location>
</feature>
<proteinExistence type="inferred from homology"/>
<dbReference type="RefSeq" id="WP_094801567.1">
    <property type="nucleotide sequence ID" value="NZ_NEVN01000010.1"/>
</dbReference>
<dbReference type="EMBL" id="NEVP01000009">
    <property type="protein sequence ID" value="OZI49079.1"/>
    <property type="molecule type" value="Genomic_DNA"/>
</dbReference>
<sequence length="470" mass="50276">MSSNVINATAALDRPVAGAGTGQTNGAGTAQAGGPPTPRKVGKQELNRVVLASVVGSFVEWFEFSVYGYLAAVLGQVFFPSSEPGVQLIASLAAFAVAFFARPFGGFIFGPIGDRFGRKHVLTVTILMMAVATFAIGLVPSYQTIGIAAPILLVLLRLLQGISAGGEGSGAAIFVAEYCSDKRRTAVTSWIEVGCISGFAFGATITTVLTVFFSTEQILEWAWRVPFLLALPLGAIGLYIRNRLEETPAFEAVRENRESHPKSSWKHLFSTHRAELLQSCGFIIVTNVTLYTVTTYIPTYLNNTLKMQANTSFLLSLGPQLFLIAMIPVMGILADRISRKTTMLLGSVGILLLAIPCFHLLAEGTYAVKVASLLILNLCLAALLGCIFAAVPALFDTKVRFSGMAISYNVAVALFAGTAPMLNAWMIQRTGNYMVPAYYLMFAAVVGIVALLYSRDRTGEPMPGDAPSPD</sequence>
<dbReference type="InterPro" id="IPR005829">
    <property type="entry name" value="Sugar_transporter_CS"/>
</dbReference>
<dbReference type="Proteomes" id="UP000216913">
    <property type="component" value="Unassembled WGS sequence"/>
</dbReference>
<feature type="transmembrane region" description="Helical" evidence="10">
    <location>
        <begin position="374"/>
        <end position="395"/>
    </location>
</feature>
<feature type="transmembrane region" description="Helical" evidence="10">
    <location>
        <begin position="145"/>
        <end position="178"/>
    </location>
</feature>
<accession>A0A261THH6</accession>
<feature type="transmembrane region" description="Helical" evidence="10">
    <location>
        <begin position="121"/>
        <end position="139"/>
    </location>
</feature>
<dbReference type="SUPFAM" id="SSF103473">
    <property type="entry name" value="MFS general substrate transporter"/>
    <property type="match status" value="1"/>
</dbReference>
<gene>
    <name evidence="12" type="ORF">CAL25_15780</name>
</gene>
<evidence type="ECO:0000256" key="2">
    <source>
        <dbReference type="ARBA" id="ARBA00008240"/>
    </source>
</evidence>
<comment type="caution">
    <text evidence="12">The sequence shown here is derived from an EMBL/GenBank/DDBJ whole genome shotgun (WGS) entry which is preliminary data.</text>
</comment>
<evidence type="ECO:0000256" key="9">
    <source>
        <dbReference type="SAM" id="MobiDB-lite"/>
    </source>
</evidence>
<keyword evidence="5 10" id="KW-0812">Transmembrane</keyword>
<dbReference type="InterPro" id="IPR051084">
    <property type="entry name" value="H+-coupled_symporters"/>
</dbReference>
<feature type="transmembrane region" description="Helical" evidence="10">
    <location>
        <begin position="341"/>
        <end position="362"/>
    </location>
</feature>
<evidence type="ECO:0000256" key="8">
    <source>
        <dbReference type="ARBA" id="ARBA00023136"/>
    </source>
</evidence>
<keyword evidence="7 10" id="KW-1133">Transmembrane helix</keyword>
<feature type="transmembrane region" description="Helical" evidence="10">
    <location>
        <begin position="407"/>
        <end position="427"/>
    </location>
</feature>
<feature type="transmembrane region" description="Helical" evidence="10">
    <location>
        <begin position="313"/>
        <end position="334"/>
    </location>
</feature>
<evidence type="ECO:0000313" key="13">
    <source>
        <dbReference type="Proteomes" id="UP000216913"/>
    </source>
</evidence>
<feature type="transmembrane region" description="Helical" evidence="10">
    <location>
        <begin position="433"/>
        <end position="453"/>
    </location>
</feature>
<evidence type="ECO:0000313" key="12">
    <source>
        <dbReference type="EMBL" id="OZI49079.1"/>
    </source>
</evidence>
<evidence type="ECO:0000256" key="10">
    <source>
        <dbReference type="SAM" id="Phobius"/>
    </source>
</evidence>
<evidence type="ECO:0000256" key="3">
    <source>
        <dbReference type="ARBA" id="ARBA00022448"/>
    </source>
</evidence>
<keyword evidence="8 10" id="KW-0472">Membrane</keyword>
<keyword evidence="3" id="KW-0813">Transport</keyword>
<dbReference type="PROSITE" id="PS50850">
    <property type="entry name" value="MFS"/>
    <property type="match status" value="1"/>
</dbReference>
<feature type="transmembrane region" description="Helical" evidence="10">
    <location>
        <begin position="190"/>
        <end position="215"/>
    </location>
</feature>
<dbReference type="InterPro" id="IPR020846">
    <property type="entry name" value="MFS_dom"/>
</dbReference>
<evidence type="ECO:0000256" key="5">
    <source>
        <dbReference type="ARBA" id="ARBA00022692"/>
    </source>
</evidence>
<comment type="subcellular location">
    <subcellularLocation>
        <location evidence="1">Cell membrane</location>
        <topology evidence="1">Multi-pass membrane protein</topology>
    </subcellularLocation>
</comment>
<keyword evidence="6" id="KW-0769">Symport</keyword>
<dbReference type="OrthoDB" id="6766492at2"/>
<evidence type="ECO:0000256" key="6">
    <source>
        <dbReference type="ARBA" id="ARBA00022847"/>
    </source>
</evidence>
<dbReference type="PANTHER" id="PTHR43528:SF1">
    <property type="entry name" value="ALPHA-KETOGLUTARATE PERMEASE"/>
    <property type="match status" value="1"/>
</dbReference>